<evidence type="ECO:0000259" key="8">
    <source>
        <dbReference type="Pfam" id="PF12862"/>
    </source>
</evidence>
<proteinExistence type="inferred from homology"/>
<evidence type="ECO:0000256" key="4">
    <source>
        <dbReference type="ARBA" id="ARBA00022776"/>
    </source>
</evidence>
<evidence type="ECO:0000313" key="9">
    <source>
        <dbReference type="EMBL" id="KAK7059182.1"/>
    </source>
</evidence>
<evidence type="ECO:0000256" key="7">
    <source>
        <dbReference type="SAM" id="Coils"/>
    </source>
</evidence>
<sequence>METPPSASDFVLRPHHIAVCALFVLAYKDHEIRKFSPAFQVFIHRLLLDEVSEMAKPRPVRTLHQRLASAPDYNGVYEQKLIRGFRDFKLNTTDHMINFFVGIPPLFIEKSEDDEPAVFTPRSIFGYYCRRCFVGFLKLSIPGVIKIHEDFNNWWSDKPNSGYDPVVKDRLNHMDSQIFKTRNDSDYGALPDSYEEWLRNLATGDESVAVDSIRRFFEQRFHEGNESGLRQHGLINLVRMHYLRSEWSAARKKLLLEAINTTRTNGDKLTLQQCVSLLNRFPPEEEGQKPPLNEIQPQLHPLEILYDVKKLLDEKHEQPLSASFSKIVQSISVYDYWSENKFVTIREVDQWAQHAVQSVVWNAAGCDELSAVEANTVIAFTEPAGDDNNRLTVLLNKAYKRARQGQYDNALAMLLDPSLWKGLPIHDYDLWAQEVWHVVALRASRRCQHRLLREFILPRRPPGEFNPRHYLYKVASRTSNKVSDPLYEIIQMKERDHATIAIESLLIALWHSEFLFRLNYYRTGIILLADLLLEFGLTKRCKQMVEDIMPQIINGSDIEQRGLAAFTLARCTIACRESSPSALQDAVQWLIMAEKDFLSLEMYRPATDVQYLLSVVYHNLQMEAERNDAAQRHAETEERCKLLEEVAIDHNVAEVLDVVSSAGAALSLSR</sequence>
<keyword evidence="6" id="KW-0131">Cell cycle</keyword>
<dbReference type="EMBL" id="JAYKXP010000004">
    <property type="protein sequence ID" value="KAK7059182.1"/>
    <property type="molecule type" value="Genomic_DNA"/>
</dbReference>
<evidence type="ECO:0000256" key="6">
    <source>
        <dbReference type="ARBA" id="ARBA00023306"/>
    </source>
</evidence>
<keyword evidence="4" id="KW-0498">Mitosis</keyword>
<comment type="caution">
    <text evidence="9">The sequence shown here is derived from an EMBL/GenBank/DDBJ whole genome shotgun (WGS) entry which is preliminary data.</text>
</comment>
<evidence type="ECO:0000256" key="1">
    <source>
        <dbReference type="ARBA" id="ARBA00007450"/>
    </source>
</evidence>
<feature type="coiled-coil region" evidence="7">
    <location>
        <begin position="619"/>
        <end position="646"/>
    </location>
</feature>
<gene>
    <name evidence="9" type="ORF">VNI00_001809</name>
</gene>
<keyword evidence="5" id="KW-0833">Ubl conjugation pathway</keyword>
<comment type="similarity">
    <text evidence="1">Belongs to the APC5 family.</text>
</comment>
<dbReference type="GO" id="GO:0031145">
    <property type="term" value="P:anaphase-promoting complex-dependent catabolic process"/>
    <property type="evidence" value="ECO:0007669"/>
    <property type="project" value="TreeGrafter"/>
</dbReference>
<dbReference type="InterPro" id="IPR026000">
    <property type="entry name" value="Apc5_dom"/>
</dbReference>
<organism evidence="9 10">
    <name type="scientific">Paramarasmius palmivorus</name>
    <dbReference type="NCBI Taxonomy" id="297713"/>
    <lineage>
        <taxon>Eukaryota</taxon>
        <taxon>Fungi</taxon>
        <taxon>Dikarya</taxon>
        <taxon>Basidiomycota</taxon>
        <taxon>Agaricomycotina</taxon>
        <taxon>Agaricomycetes</taxon>
        <taxon>Agaricomycetidae</taxon>
        <taxon>Agaricales</taxon>
        <taxon>Marasmiineae</taxon>
        <taxon>Marasmiaceae</taxon>
        <taxon>Paramarasmius</taxon>
    </lineage>
</organism>
<dbReference type="GO" id="GO:0005680">
    <property type="term" value="C:anaphase-promoting complex"/>
    <property type="evidence" value="ECO:0007669"/>
    <property type="project" value="InterPro"/>
</dbReference>
<dbReference type="AlphaFoldDB" id="A0AAW0E4Y7"/>
<dbReference type="GO" id="GO:0070979">
    <property type="term" value="P:protein K11-linked ubiquitination"/>
    <property type="evidence" value="ECO:0007669"/>
    <property type="project" value="TreeGrafter"/>
</dbReference>
<dbReference type="PANTHER" id="PTHR12830">
    <property type="entry name" value="ANAPHASE-PROMOTING COMPLEX SUBUNIT 5"/>
    <property type="match status" value="1"/>
</dbReference>
<evidence type="ECO:0000313" key="10">
    <source>
        <dbReference type="Proteomes" id="UP001383192"/>
    </source>
</evidence>
<keyword evidence="10" id="KW-1185">Reference proteome</keyword>
<dbReference type="InterPro" id="IPR037679">
    <property type="entry name" value="Apc5"/>
</dbReference>
<evidence type="ECO:0000256" key="2">
    <source>
        <dbReference type="ARBA" id="ARBA00016066"/>
    </source>
</evidence>
<dbReference type="PANTHER" id="PTHR12830:SF9">
    <property type="entry name" value="ANAPHASE-PROMOTING COMPLEX SUBUNIT 5"/>
    <property type="match status" value="1"/>
</dbReference>
<keyword evidence="7" id="KW-0175">Coiled coil</keyword>
<accession>A0AAW0E4Y7</accession>
<keyword evidence="3" id="KW-0132">Cell division</keyword>
<protein>
    <recommendedName>
        <fullName evidence="2">Anaphase-promoting complex subunit 5</fullName>
    </recommendedName>
</protein>
<evidence type="ECO:0000256" key="5">
    <source>
        <dbReference type="ARBA" id="ARBA00022786"/>
    </source>
</evidence>
<reference evidence="9 10" key="1">
    <citation type="submission" date="2024-01" db="EMBL/GenBank/DDBJ databases">
        <title>A draft genome for a cacao thread blight-causing isolate of Paramarasmius palmivorus.</title>
        <authorList>
            <person name="Baruah I.K."/>
            <person name="Bukari Y."/>
            <person name="Amoako-Attah I."/>
            <person name="Meinhardt L.W."/>
            <person name="Bailey B.A."/>
            <person name="Cohen S.P."/>
        </authorList>
    </citation>
    <scope>NUCLEOTIDE SEQUENCE [LARGE SCALE GENOMIC DNA]</scope>
    <source>
        <strain evidence="9 10">GH-12</strain>
    </source>
</reference>
<dbReference type="GO" id="GO:0045842">
    <property type="term" value="P:positive regulation of mitotic metaphase/anaphase transition"/>
    <property type="evidence" value="ECO:0007669"/>
    <property type="project" value="TreeGrafter"/>
</dbReference>
<name>A0AAW0E4Y7_9AGAR</name>
<evidence type="ECO:0000256" key="3">
    <source>
        <dbReference type="ARBA" id="ARBA00022618"/>
    </source>
</evidence>
<dbReference type="CDD" id="cd16270">
    <property type="entry name" value="Apc5_N"/>
    <property type="match status" value="1"/>
</dbReference>
<dbReference type="Pfam" id="PF12862">
    <property type="entry name" value="ANAPC5"/>
    <property type="match status" value="1"/>
</dbReference>
<feature type="domain" description="Anaphase-promoting complex subunit 5" evidence="8">
    <location>
        <begin position="196"/>
        <end position="281"/>
    </location>
</feature>
<dbReference type="GO" id="GO:0051301">
    <property type="term" value="P:cell division"/>
    <property type="evidence" value="ECO:0007669"/>
    <property type="project" value="UniProtKB-KW"/>
</dbReference>
<dbReference type="Proteomes" id="UP001383192">
    <property type="component" value="Unassembled WGS sequence"/>
</dbReference>